<accession>A0ABS5M2N1</accession>
<name>A0ABS5M2N1_9MICO</name>
<keyword evidence="3" id="KW-1185">Reference proteome</keyword>
<feature type="region of interest" description="Disordered" evidence="1">
    <location>
        <begin position="146"/>
        <end position="195"/>
    </location>
</feature>
<proteinExistence type="predicted"/>
<evidence type="ECO:0008006" key="4">
    <source>
        <dbReference type="Google" id="ProtNLM"/>
    </source>
</evidence>
<feature type="compositionally biased region" description="Basic and acidic residues" evidence="1">
    <location>
        <begin position="1"/>
        <end position="17"/>
    </location>
</feature>
<dbReference type="EMBL" id="JAFEVO010000001">
    <property type="protein sequence ID" value="MBS3181220.1"/>
    <property type="molecule type" value="Genomic_DNA"/>
</dbReference>
<evidence type="ECO:0000313" key="3">
    <source>
        <dbReference type="Proteomes" id="UP000811492"/>
    </source>
</evidence>
<sequence>MAKTSRDEPDLARRGGEEAASVRTKPGEAYRRAGAAARLAGELLEWSEAGLSRRAVGRCGVPDGAEARHRARGHDAGCAAIGVPRHELARMIERADTVGAAKLLLDAVNEAIIDLASRGAGWRLDTARELLGEAVERRITPAVKRPAVEGPGSAGAMPADTRVTEPVATEERPRNTKEGPRPSGMTDATPQGRHG</sequence>
<protein>
    <recommendedName>
        <fullName evidence="4">DUF222 domain-containing protein</fullName>
    </recommendedName>
</protein>
<feature type="compositionally biased region" description="Basic and acidic residues" evidence="1">
    <location>
        <begin position="169"/>
        <end position="180"/>
    </location>
</feature>
<evidence type="ECO:0000313" key="2">
    <source>
        <dbReference type="EMBL" id="MBS3181220.1"/>
    </source>
</evidence>
<feature type="region of interest" description="Disordered" evidence="1">
    <location>
        <begin position="1"/>
        <end position="27"/>
    </location>
</feature>
<dbReference type="RefSeq" id="WP_211648347.1">
    <property type="nucleotide sequence ID" value="NZ_JAFEVO010000001.1"/>
</dbReference>
<gene>
    <name evidence="2" type="ORF">JSQ98_03235</name>
</gene>
<reference evidence="2 3" key="1">
    <citation type="submission" date="2021-02" db="EMBL/GenBank/DDBJ databases">
        <title>Draft genome and description of Leucobacter sp nov strain Marseille-Q4368.</title>
        <authorList>
            <person name="Boxberger M."/>
            <person name="La Scola B."/>
        </authorList>
    </citation>
    <scope>NUCLEOTIDE SEQUENCE [LARGE SCALE GENOMIC DNA]</scope>
    <source>
        <strain evidence="2 3">Marseille-Q4368</strain>
    </source>
</reference>
<evidence type="ECO:0000256" key="1">
    <source>
        <dbReference type="SAM" id="MobiDB-lite"/>
    </source>
</evidence>
<organism evidence="2 3">
    <name type="scientific">Leucobacter manosquensis</name>
    <dbReference type="NCBI Taxonomy" id="2810611"/>
    <lineage>
        <taxon>Bacteria</taxon>
        <taxon>Bacillati</taxon>
        <taxon>Actinomycetota</taxon>
        <taxon>Actinomycetes</taxon>
        <taxon>Micrococcales</taxon>
        <taxon>Microbacteriaceae</taxon>
        <taxon>Leucobacter</taxon>
    </lineage>
</organism>
<comment type="caution">
    <text evidence="2">The sequence shown here is derived from an EMBL/GenBank/DDBJ whole genome shotgun (WGS) entry which is preliminary data.</text>
</comment>
<dbReference type="Proteomes" id="UP000811492">
    <property type="component" value="Unassembled WGS sequence"/>
</dbReference>